<organism evidence="2 3">
    <name type="scientific">Kolteria novifilia</name>
    <dbReference type="NCBI Taxonomy" id="2527975"/>
    <lineage>
        <taxon>Bacteria</taxon>
        <taxon>Pseudomonadati</taxon>
        <taxon>Planctomycetota</taxon>
        <taxon>Planctomycetia</taxon>
        <taxon>Kolteriales</taxon>
        <taxon>Kolteriaceae</taxon>
        <taxon>Kolteria</taxon>
    </lineage>
</organism>
<evidence type="ECO:0000313" key="2">
    <source>
        <dbReference type="EMBL" id="QDU63793.1"/>
    </source>
</evidence>
<dbReference type="KEGG" id="knv:Pan216_46740"/>
<dbReference type="Proteomes" id="UP000317093">
    <property type="component" value="Chromosome"/>
</dbReference>
<feature type="region of interest" description="Disordered" evidence="1">
    <location>
        <begin position="1"/>
        <end position="22"/>
    </location>
</feature>
<gene>
    <name evidence="2" type="ORF">Pan216_46740</name>
</gene>
<evidence type="ECO:0000313" key="3">
    <source>
        <dbReference type="Proteomes" id="UP000317093"/>
    </source>
</evidence>
<proteinExistence type="predicted"/>
<name>A0A518BA48_9BACT</name>
<accession>A0A518BA48</accession>
<evidence type="ECO:0000256" key="1">
    <source>
        <dbReference type="SAM" id="MobiDB-lite"/>
    </source>
</evidence>
<keyword evidence="3" id="KW-1185">Reference proteome</keyword>
<dbReference type="AlphaFoldDB" id="A0A518BA48"/>
<dbReference type="EMBL" id="CP036279">
    <property type="protein sequence ID" value="QDU63793.1"/>
    <property type="molecule type" value="Genomic_DNA"/>
</dbReference>
<sequence>MASCSGTVGPRPISPDPHGLAEDAVHGCDRMMAEFPYSTEMRE</sequence>
<protein>
    <submittedName>
        <fullName evidence="2">Uncharacterized protein</fullName>
    </submittedName>
</protein>
<reference evidence="2 3" key="1">
    <citation type="submission" date="2019-02" db="EMBL/GenBank/DDBJ databases">
        <title>Deep-cultivation of Planctomycetes and their phenomic and genomic characterization uncovers novel biology.</title>
        <authorList>
            <person name="Wiegand S."/>
            <person name="Jogler M."/>
            <person name="Boedeker C."/>
            <person name="Pinto D."/>
            <person name="Vollmers J."/>
            <person name="Rivas-Marin E."/>
            <person name="Kohn T."/>
            <person name="Peeters S.H."/>
            <person name="Heuer A."/>
            <person name="Rast P."/>
            <person name="Oberbeckmann S."/>
            <person name="Bunk B."/>
            <person name="Jeske O."/>
            <person name="Meyerdierks A."/>
            <person name="Storesund J.E."/>
            <person name="Kallscheuer N."/>
            <person name="Luecker S."/>
            <person name="Lage O.M."/>
            <person name="Pohl T."/>
            <person name="Merkel B.J."/>
            <person name="Hornburger P."/>
            <person name="Mueller R.-W."/>
            <person name="Bruemmer F."/>
            <person name="Labrenz M."/>
            <person name="Spormann A.M."/>
            <person name="Op den Camp H."/>
            <person name="Overmann J."/>
            <person name="Amann R."/>
            <person name="Jetten M.S.M."/>
            <person name="Mascher T."/>
            <person name="Medema M.H."/>
            <person name="Devos D.P."/>
            <person name="Kaster A.-K."/>
            <person name="Ovreas L."/>
            <person name="Rohde M."/>
            <person name="Galperin M.Y."/>
            <person name="Jogler C."/>
        </authorList>
    </citation>
    <scope>NUCLEOTIDE SEQUENCE [LARGE SCALE GENOMIC DNA]</scope>
    <source>
        <strain evidence="2 3">Pan216</strain>
    </source>
</reference>